<sequence length="211" mass="22499">MSALLSRYLKDFGEPAVAAPVVDADDFANDFGGFADLASEPVVDLEAERHNAHAEGYAEATAVLTEKYELEAQTVAFVHQREVEELRDRYEVETAALVASRLDAMASAIAELVSATVARALAPVMTDVLSQKAAVDLAGILREAVLEGDVGTVTVKGPARLFDVLKGTLGEKAGLLRHLETGDVDLTVEFGDAVLVTRMSAWATSLKKVLE</sequence>
<protein>
    <submittedName>
        <fullName evidence="1">Uncharacterized protein</fullName>
    </submittedName>
</protein>
<keyword evidence="2" id="KW-1185">Reference proteome</keyword>
<dbReference type="EMBL" id="LNCD01000145">
    <property type="protein sequence ID" value="KWV40855.1"/>
    <property type="molecule type" value="Genomic_DNA"/>
</dbReference>
<gene>
    <name evidence="1" type="ORF">AS026_24605</name>
</gene>
<name>A0A109J1Y6_9HYPH</name>
<dbReference type="AlphaFoldDB" id="A0A109J1Y6"/>
<proteinExistence type="predicted"/>
<evidence type="ECO:0000313" key="2">
    <source>
        <dbReference type="Proteomes" id="UP000068164"/>
    </source>
</evidence>
<reference evidence="1 2" key="1">
    <citation type="submission" date="2015-11" db="EMBL/GenBank/DDBJ databases">
        <title>Draft Genome Sequence of the Strain BR 10423 (Rhizobium sp.) isolated from nodules of Mimosa pudica.</title>
        <authorList>
            <person name="Barauna A.C."/>
            <person name="Zilli J.E."/>
            <person name="Simoes-Araujo J.L."/>
            <person name="Reis V.M."/>
            <person name="James E.K."/>
            <person name="Reis F.B.Jr."/>
            <person name="Rouws L.F."/>
            <person name="Passos S.R."/>
            <person name="Gois S.R."/>
        </authorList>
    </citation>
    <scope>NUCLEOTIDE SEQUENCE [LARGE SCALE GENOMIC DNA]</scope>
    <source>
        <strain evidence="1 2">BR10423</strain>
    </source>
</reference>
<organism evidence="1 2">
    <name type="scientific">Rhizobium altiplani</name>
    <dbReference type="NCBI Taxonomy" id="1864509"/>
    <lineage>
        <taxon>Bacteria</taxon>
        <taxon>Pseudomonadati</taxon>
        <taxon>Pseudomonadota</taxon>
        <taxon>Alphaproteobacteria</taxon>
        <taxon>Hyphomicrobiales</taxon>
        <taxon>Rhizobiaceae</taxon>
        <taxon>Rhizobium/Agrobacterium group</taxon>
        <taxon>Rhizobium</taxon>
    </lineage>
</organism>
<accession>A0A109J1Y6</accession>
<dbReference type="RefSeq" id="WP_025659528.1">
    <property type="nucleotide sequence ID" value="NZ_JBBNAS010000138.1"/>
</dbReference>
<dbReference type="Proteomes" id="UP000068164">
    <property type="component" value="Unassembled WGS sequence"/>
</dbReference>
<comment type="caution">
    <text evidence="1">The sequence shown here is derived from an EMBL/GenBank/DDBJ whole genome shotgun (WGS) entry which is preliminary data.</text>
</comment>
<evidence type="ECO:0000313" key="1">
    <source>
        <dbReference type="EMBL" id="KWV40855.1"/>
    </source>
</evidence>